<sequence length="378" mass="42577">MNYMRTHGLWRIVTENDSYGEMEAVKIGVGWEGDGVILYRATQEELDDFKERGVAVVLLSSEGPGAGVSRVLPDNLAAGRMAAKHLLSLGVKHFAYLARGETFYKEQEFAPGIRLYARERLAGFKSGLEAASYEPQVHYLPGYPLWKEDTWREIEQTVGEFLSSLPSTTGLFVADDPLAAVVLRAASKVGIEVPRDLAVLGFGDDPNYCHASLPALSSIAYPAREVGYCAAEELDRLLGSEERGAQSSRIPVEGIRKRESTDFIAIDDEETAKLVYWIRLHAPHEPVQVNDLEDQSKYSLSSIKAKFRKYLGRSPKDEIKRVRLEHLQYLLKDATVSFTEVADMMQFSSAHEMSRFFLREKGERPSAYRERYRKAVKE</sequence>
<dbReference type="PANTHER" id="PTHR30146:SF24">
    <property type="entry name" value="XYLOSE OPERON REGULATORY PROTEIN"/>
    <property type="match status" value="1"/>
</dbReference>
<evidence type="ECO:0000256" key="3">
    <source>
        <dbReference type="ARBA" id="ARBA00023163"/>
    </source>
</evidence>
<keyword evidence="2" id="KW-0238">DNA-binding</keyword>
<protein>
    <submittedName>
        <fullName evidence="5">Substrate-binding domain-containing protein</fullName>
    </submittedName>
</protein>
<accession>A0ABW4ZCI9</accession>
<gene>
    <name evidence="5" type="ORF">ACFSW8_12475</name>
</gene>
<dbReference type="Gene3D" id="1.10.10.60">
    <property type="entry name" value="Homeodomain-like"/>
    <property type="match status" value="1"/>
</dbReference>
<evidence type="ECO:0000313" key="6">
    <source>
        <dbReference type="Proteomes" id="UP001597389"/>
    </source>
</evidence>
<evidence type="ECO:0000313" key="5">
    <source>
        <dbReference type="EMBL" id="MFD2159716.1"/>
    </source>
</evidence>
<dbReference type="InterPro" id="IPR018060">
    <property type="entry name" value="HTH_AraC"/>
</dbReference>
<evidence type="ECO:0000256" key="2">
    <source>
        <dbReference type="ARBA" id="ARBA00023125"/>
    </source>
</evidence>
<keyword evidence="1" id="KW-0805">Transcription regulation</keyword>
<dbReference type="Proteomes" id="UP001597389">
    <property type="component" value="Unassembled WGS sequence"/>
</dbReference>
<name>A0ABW4ZCI9_9BACT</name>
<dbReference type="InterPro" id="IPR028082">
    <property type="entry name" value="Peripla_BP_I"/>
</dbReference>
<dbReference type="EMBL" id="JBHUJB010000050">
    <property type="protein sequence ID" value="MFD2159716.1"/>
    <property type="molecule type" value="Genomic_DNA"/>
</dbReference>
<dbReference type="SMART" id="SM00342">
    <property type="entry name" value="HTH_ARAC"/>
    <property type="match status" value="1"/>
</dbReference>
<dbReference type="PANTHER" id="PTHR30146">
    <property type="entry name" value="LACI-RELATED TRANSCRIPTIONAL REPRESSOR"/>
    <property type="match status" value="1"/>
</dbReference>
<dbReference type="SUPFAM" id="SSF46689">
    <property type="entry name" value="Homeodomain-like"/>
    <property type="match status" value="1"/>
</dbReference>
<evidence type="ECO:0000259" key="4">
    <source>
        <dbReference type="PROSITE" id="PS01124"/>
    </source>
</evidence>
<organism evidence="5 6">
    <name type="scientific">Rubritalea tangerina</name>
    <dbReference type="NCBI Taxonomy" id="430798"/>
    <lineage>
        <taxon>Bacteria</taxon>
        <taxon>Pseudomonadati</taxon>
        <taxon>Verrucomicrobiota</taxon>
        <taxon>Verrucomicrobiia</taxon>
        <taxon>Verrucomicrobiales</taxon>
        <taxon>Rubritaleaceae</taxon>
        <taxon>Rubritalea</taxon>
    </lineage>
</organism>
<evidence type="ECO:0000256" key="1">
    <source>
        <dbReference type="ARBA" id="ARBA00023015"/>
    </source>
</evidence>
<proteinExistence type="predicted"/>
<keyword evidence="3" id="KW-0804">Transcription</keyword>
<dbReference type="RefSeq" id="WP_377088250.1">
    <property type="nucleotide sequence ID" value="NZ_JBHSJL010000014.1"/>
</dbReference>
<dbReference type="Gene3D" id="3.40.50.2300">
    <property type="match status" value="2"/>
</dbReference>
<dbReference type="Pfam" id="PF12833">
    <property type="entry name" value="HTH_18"/>
    <property type="match status" value="1"/>
</dbReference>
<reference evidence="6" key="1">
    <citation type="journal article" date="2019" name="Int. J. Syst. Evol. Microbiol.">
        <title>The Global Catalogue of Microorganisms (GCM) 10K type strain sequencing project: providing services to taxonomists for standard genome sequencing and annotation.</title>
        <authorList>
            <consortium name="The Broad Institute Genomics Platform"/>
            <consortium name="The Broad Institute Genome Sequencing Center for Infectious Disease"/>
            <person name="Wu L."/>
            <person name="Ma J."/>
        </authorList>
    </citation>
    <scope>NUCLEOTIDE SEQUENCE [LARGE SCALE GENOMIC DNA]</scope>
    <source>
        <strain evidence="6">CCUG 57942</strain>
    </source>
</reference>
<dbReference type="InterPro" id="IPR009057">
    <property type="entry name" value="Homeodomain-like_sf"/>
</dbReference>
<keyword evidence="6" id="KW-1185">Reference proteome</keyword>
<dbReference type="InterPro" id="IPR046335">
    <property type="entry name" value="LacI/GalR-like_sensor"/>
</dbReference>
<dbReference type="PROSITE" id="PS01124">
    <property type="entry name" value="HTH_ARAC_FAMILY_2"/>
    <property type="match status" value="1"/>
</dbReference>
<dbReference type="SUPFAM" id="SSF53822">
    <property type="entry name" value="Periplasmic binding protein-like I"/>
    <property type="match status" value="1"/>
</dbReference>
<feature type="domain" description="HTH araC/xylS-type" evidence="4">
    <location>
        <begin position="272"/>
        <end position="371"/>
    </location>
</feature>
<comment type="caution">
    <text evidence="5">The sequence shown here is derived from an EMBL/GenBank/DDBJ whole genome shotgun (WGS) entry which is preliminary data.</text>
</comment>
<dbReference type="Pfam" id="PF13377">
    <property type="entry name" value="Peripla_BP_3"/>
    <property type="match status" value="1"/>
</dbReference>